<dbReference type="Proteomes" id="UP001197378">
    <property type="component" value="Unassembled WGS sequence"/>
</dbReference>
<accession>A0AAE2YM75</accession>
<keyword evidence="2" id="KW-1185">Reference proteome</keyword>
<proteinExistence type="predicted"/>
<comment type="caution">
    <text evidence="1">The sequence shown here is derived from an EMBL/GenBank/DDBJ whole genome shotgun (WGS) entry which is preliminary data.</text>
</comment>
<reference evidence="1" key="1">
    <citation type="journal article" date="2021" name="ISME J.">
        <title>Genomic evolution of the class Acidithiobacillia: deep-branching Proteobacteria living in extreme acidic conditions.</title>
        <authorList>
            <person name="Moya-Beltran A."/>
            <person name="Beard S."/>
            <person name="Rojas-Villalobos C."/>
            <person name="Issotta F."/>
            <person name="Gallardo Y."/>
            <person name="Ulloa R."/>
            <person name="Giaveno A."/>
            <person name="Degli Esposti M."/>
            <person name="Johnson D.B."/>
            <person name="Quatrini R."/>
        </authorList>
    </citation>
    <scope>NUCLEOTIDE SEQUENCE</scope>
    <source>
        <strain evidence="1">VAN18-1</strain>
    </source>
</reference>
<dbReference type="Pfam" id="PF22752">
    <property type="entry name" value="DUF488-N3i"/>
    <property type="match status" value="1"/>
</dbReference>
<evidence type="ECO:0000313" key="1">
    <source>
        <dbReference type="EMBL" id="MBU2786659.1"/>
    </source>
</evidence>
<dbReference type="AlphaFoldDB" id="A0AAE2YM75"/>
<dbReference type="PANTHER" id="PTHR36849">
    <property type="entry name" value="CYTOPLASMIC PROTEIN-RELATED"/>
    <property type="match status" value="1"/>
</dbReference>
<gene>
    <name evidence="1" type="ORF">HFQ13_00245</name>
</gene>
<organism evidence="1 2">
    <name type="scientific">Igneacidithiobacillus copahuensis</name>
    <dbReference type="NCBI Taxonomy" id="2724909"/>
    <lineage>
        <taxon>Bacteria</taxon>
        <taxon>Pseudomonadati</taxon>
        <taxon>Pseudomonadota</taxon>
        <taxon>Acidithiobacillia</taxon>
        <taxon>Acidithiobacillales</taxon>
        <taxon>Acidithiobacillaceae</taxon>
        <taxon>Igneacidithiobacillus</taxon>
    </lineage>
</organism>
<protein>
    <submittedName>
        <fullName evidence="1">DUF488 family protein</fullName>
    </submittedName>
</protein>
<sequence length="120" mass="14295">METTKIETRRVYECPLPSGYRVLAERLWPRGLRKSDLDLAAWPKDLAPSTELRQWFGHDPERWEEFRQRYWEELQSHRDIARQLLEDAKSQPILLLYAAHDQEHNGALVLRDFLRQIGAV</sequence>
<dbReference type="EMBL" id="JAAXYO010000012">
    <property type="protein sequence ID" value="MBU2786659.1"/>
    <property type="molecule type" value="Genomic_DNA"/>
</dbReference>
<dbReference type="PANTHER" id="PTHR36849:SF1">
    <property type="entry name" value="CYTOPLASMIC PROTEIN"/>
    <property type="match status" value="1"/>
</dbReference>
<dbReference type="RefSeq" id="WP_215871027.1">
    <property type="nucleotide sequence ID" value="NZ_JAAXYO010000012.1"/>
</dbReference>
<evidence type="ECO:0000313" key="2">
    <source>
        <dbReference type="Proteomes" id="UP001197378"/>
    </source>
</evidence>
<name>A0AAE2YM75_9PROT</name>
<dbReference type="InterPro" id="IPR052552">
    <property type="entry name" value="YeaO-like"/>
</dbReference>